<reference evidence="2 3" key="1">
    <citation type="journal article" date="2022" name="Nat. Plants">
        <title>Genomes of leafy and leafless Platanthera orchids illuminate the evolution of mycoheterotrophy.</title>
        <authorList>
            <person name="Li M.H."/>
            <person name="Liu K.W."/>
            <person name="Li Z."/>
            <person name="Lu H.C."/>
            <person name="Ye Q.L."/>
            <person name="Zhang D."/>
            <person name="Wang J.Y."/>
            <person name="Li Y.F."/>
            <person name="Zhong Z.M."/>
            <person name="Liu X."/>
            <person name="Yu X."/>
            <person name="Liu D.K."/>
            <person name="Tu X.D."/>
            <person name="Liu B."/>
            <person name="Hao Y."/>
            <person name="Liao X.Y."/>
            <person name="Jiang Y.T."/>
            <person name="Sun W.H."/>
            <person name="Chen J."/>
            <person name="Chen Y.Q."/>
            <person name="Ai Y."/>
            <person name="Zhai J.W."/>
            <person name="Wu S.S."/>
            <person name="Zhou Z."/>
            <person name="Hsiao Y.Y."/>
            <person name="Wu W.L."/>
            <person name="Chen Y.Y."/>
            <person name="Lin Y.F."/>
            <person name="Hsu J.L."/>
            <person name="Li C.Y."/>
            <person name="Wang Z.W."/>
            <person name="Zhao X."/>
            <person name="Zhong W.Y."/>
            <person name="Ma X.K."/>
            <person name="Ma L."/>
            <person name="Huang J."/>
            <person name="Chen G.Z."/>
            <person name="Huang M.Z."/>
            <person name="Huang L."/>
            <person name="Peng D.H."/>
            <person name="Luo Y.B."/>
            <person name="Zou S.Q."/>
            <person name="Chen S.P."/>
            <person name="Lan S."/>
            <person name="Tsai W.C."/>
            <person name="Van de Peer Y."/>
            <person name="Liu Z.J."/>
        </authorList>
    </citation>
    <scope>NUCLEOTIDE SEQUENCE [LARGE SCALE GENOMIC DNA]</scope>
    <source>
        <strain evidence="2">Lor288</strain>
    </source>
</reference>
<keyword evidence="3" id="KW-1185">Reference proteome</keyword>
<organism evidence="2 3">
    <name type="scientific">Platanthera guangdongensis</name>
    <dbReference type="NCBI Taxonomy" id="2320717"/>
    <lineage>
        <taxon>Eukaryota</taxon>
        <taxon>Viridiplantae</taxon>
        <taxon>Streptophyta</taxon>
        <taxon>Embryophyta</taxon>
        <taxon>Tracheophyta</taxon>
        <taxon>Spermatophyta</taxon>
        <taxon>Magnoliopsida</taxon>
        <taxon>Liliopsida</taxon>
        <taxon>Asparagales</taxon>
        <taxon>Orchidaceae</taxon>
        <taxon>Orchidoideae</taxon>
        <taxon>Orchideae</taxon>
        <taxon>Orchidinae</taxon>
        <taxon>Platanthera</taxon>
    </lineage>
</organism>
<comment type="caution">
    <text evidence="2">The sequence shown here is derived from an EMBL/GenBank/DDBJ whole genome shotgun (WGS) entry which is preliminary data.</text>
</comment>
<evidence type="ECO:0000256" key="1">
    <source>
        <dbReference type="SAM" id="MobiDB-lite"/>
    </source>
</evidence>
<proteinExistence type="predicted"/>
<sequence length="83" mass="9327">MRKKTRIVAFFLNLKPADGSRETPIVDRSTVPFLDRGPDPNNSGIPLSDLRTCRSRKEMASLRNSDWICRRNIAENSGHAGKS</sequence>
<dbReference type="Proteomes" id="UP001412067">
    <property type="component" value="Unassembled WGS sequence"/>
</dbReference>
<name>A0ABR2LZU1_9ASPA</name>
<evidence type="ECO:0000313" key="2">
    <source>
        <dbReference type="EMBL" id="KAK8955603.1"/>
    </source>
</evidence>
<dbReference type="EMBL" id="JBBWWR010000013">
    <property type="protein sequence ID" value="KAK8955603.1"/>
    <property type="molecule type" value="Genomic_DNA"/>
</dbReference>
<evidence type="ECO:0000313" key="3">
    <source>
        <dbReference type="Proteomes" id="UP001412067"/>
    </source>
</evidence>
<feature type="region of interest" description="Disordered" evidence="1">
    <location>
        <begin position="30"/>
        <end position="49"/>
    </location>
</feature>
<gene>
    <name evidence="2" type="ORF">KSP40_PGU014435</name>
</gene>
<accession>A0ABR2LZU1</accession>
<protein>
    <submittedName>
        <fullName evidence="2">Uncharacterized protein</fullName>
    </submittedName>
</protein>